<evidence type="ECO:0000256" key="1">
    <source>
        <dbReference type="SAM" id="Coils"/>
    </source>
</evidence>
<dbReference type="Pfam" id="PF11327">
    <property type="entry name" value="Egh16-like"/>
    <property type="match status" value="1"/>
</dbReference>
<dbReference type="Proteomes" id="UP001163846">
    <property type="component" value="Unassembled WGS sequence"/>
</dbReference>
<dbReference type="EMBL" id="MU806165">
    <property type="protein sequence ID" value="KAJ3838770.1"/>
    <property type="molecule type" value="Genomic_DNA"/>
</dbReference>
<evidence type="ECO:0000256" key="3">
    <source>
        <dbReference type="SAM" id="SignalP"/>
    </source>
</evidence>
<dbReference type="PANTHER" id="PTHR34618:SF1">
    <property type="entry name" value="SECRETED PROTEIN"/>
    <property type="match status" value="1"/>
</dbReference>
<dbReference type="AlphaFoldDB" id="A0AA38UF34"/>
<gene>
    <name evidence="4" type="ORF">F5878DRAFT_618650</name>
</gene>
<keyword evidence="3" id="KW-0732">Signal</keyword>
<sequence length="532" mass="53051">MIKLVLVAASVLPSVFGHAVITAVTGANGVTTSGFGVTTDGSVPRNGTTEQPFQLDTPVLKNLVDDPCGATLLGGSIGMTSSLATALTQGGGNLPSLAADNTISFTLHQVNADGGGPFSAMVNTDATGQNWTSALITQQPPGANGLLSGGPVDSQVTAQLPAGTTCTGTSADGSVSNICLIRISNGGTGGEAASVASFANGAGPFGGCFAVTTSSDATAASTSVAASTATTTTTKTNKNNKNKNKNRSLELIGRLAPALMRRQSELDELVAQHRALEEDIKLKVRELAERQLLTVAMMDEIATAVGTADDIPVDALAGQIDESANGGNSSTTSNSTTSNAKLSLQDAVNLKAALRTQVEGVLAAFAANQNASLATAGSDFNFTGNLTTETVAQANSDADAAQAAGTTSINAGNAGVGEVQTAVKNSLLGEVSTVQSITNGATLLGASPTTAATVATTTAAAAATTTAVDSSTATAAAAAATSATTTSTKNNKNNKNNTNNAAANKDDKSARALNKRMLLSRMMALSDDGDME</sequence>
<keyword evidence="5" id="KW-1185">Reference proteome</keyword>
<evidence type="ECO:0000256" key="2">
    <source>
        <dbReference type="SAM" id="MobiDB-lite"/>
    </source>
</evidence>
<feature type="signal peptide" evidence="3">
    <location>
        <begin position="1"/>
        <end position="17"/>
    </location>
</feature>
<accession>A0AA38UF34</accession>
<feature type="chain" id="PRO_5041371804" evidence="3">
    <location>
        <begin position="18"/>
        <end position="532"/>
    </location>
</feature>
<keyword evidence="1" id="KW-0175">Coiled coil</keyword>
<name>A0AA38UF34_9AGAR</name>
<evidence type="ECO:0000313" key="5">
    <source>
        <dbReference type="Proteomes" id="UP001163846"/>
    </source>
</evidence>
<feature type="compositionally biased region" description="Low complexity" evidence="2">
    <location>
        <begin position="484"/>
        <end position="503"/>
    </location>
</feature>
<evidence type="ECO:0000313" key="4">
    <source>
        <dbReference type="EMBL" id="KAJ3838770.1"/>
    </source>
</evidence>
<feature type="region of interest" description="Disordered" evidence="2">
    <location>
        <begin position="484"/>
        <end position="508"/>
    </location>
</feature>
<organism evidence="4 5">
    <name type="scientific">Lentinula raphanica</name>
    <dbReference type="NCBI Taxonomy" id="153919"/>
    <lineage>
        <taxon>Eukaryota</taxon>
        <taxon>Fungi</taxon>
        <taxon>Dikarya</taxon>
        <taxon>Basidiomycota</taxon>
        <taxon>Agaricomycotina</taxon>
        <taxon>Agaricomycetes</taxon>
        <taxon>Agaricomycetidae</taxon>
        <taxon>Agaricales</taxon>
        <taxon>Marasmiineae</taxon>
        <taxon>Omphalotaceae</taxon>
        <taxon>Lentinula</taxon>
    </lineage>
</organism>
<proteinExistence type="predicted"/>
<comment type="caution">
    <text evidence="4">The sequence shown here is derived from an EMBL/GenBank/DDBJ whole genome shotgun (WGS) entry which is preliminary data.</text>
</comment>
<dbReference type="PANTHER" id="PTHR34618">
    <property type="entry name" value="SURFACE PROTEIN MAS1, PUTATIVE-RELATED"/>
    <property type="match status" value="1"/>
</dbReference>
<feature type="coiled-coil region" evidence="1">
    <location>
        <begin position="259"/>
        <end position="286"/>
    </location>
</feature>
<reference evidence="4" key="1">
    <citation type="submission" date="2022-08" db="EMBL/GenBank/DDBJ databases">
        <authorList>
            <consortium name="DOE Joint Genome Institute"/>
            <person name="Min B."/>
            <person name="Riley R."/>
            <person name="Sierra-Patev S."/>
            <person name="Naranjo-Ortiz M."/>
            <person name="Looney B."/>
            <person name="Konkel Z."/>
            <person name="Slot J.C."/>
            <person name="Sakamoto Y."/>
            <person name="Steenwyk J.L."/>
            <person name="Rokas A."/>
            <person name="Carro J."/>
            <person name="Camarero S."/>
            <person name="Ferreira P."/>
            <person name="Molpeceres G."/>
            <person name="Ruiz-Duenas F.J."/>
            <person name="Serrano A."/>
            <person name="Henrissat B."/>
            <person name="Drula E."/>
            <person name="Hughes K.W."/>
            <person name="Mata J.L."/>
            <person name="Ishikawa N.K."/>
            <person name="Vargas-Isla R."/>
            <person name="Ushijima S."/>
            <person name="Smith C.A."/>
            <person name="Ahrendt S."/>
            <person name="Andreopoulos W."/>
            <person name="He G."/>
            <person name="Labutti K."/>
            <person name="Lipzen A."/>
            <person name="Ng V."/>
            <person name="Sandor L."/>
            <person name="Barry K."/>
            <person name="Martinez A.T."/>
            <person name="Xiao Y."/>
            <person name="Gibbons J.G."/>
            <person name="Terashima K."/>
            <person name="Hibbett D.S."/>
            <person name="Grigoriev I.V."/>
        </authorList>
    </citation>
    <scope>NUCLEOTIDE SEQUENCE</scope>
    <source>
        <strain evidence="4">TFB9207</strain>
    </source>
</reference>
<protein>
    <submittedName>
        <fullName evidence="4">Uncharacterized protein</fullName>
    </submittedName>
</protein>
<dbReference type="InterPro" id="IPR021476">
    <property type="entry name" value="Egh16-like"/>
</dbReference>